<evidence type="ECO:0000313" key="1">
    <source>
        <dbReference type="EMBL" id="QOQ37225.1"/>
    </source>
</evidence>
<proteinExistence type="predicted"/>
<dbReference type="EMBL" id="MT745955">
    <property type="protein sequence ID" value="QOQ37225.1"/>
    <property type="molecule type" value="Genomic_DNA"/>
</dbReference>
<accession>A0A7S6NKK8</accession>
<protein>
    <submittedName>
        <fullName evidence="1">Uncharacterized protein</fullName>
    </submittedName>
</protein>
<reference evidence="1 2" key="1">
    <citation type="submission" date="2020-07" db="EMBL/GenBank/DDBJ databases">
        <title>Three novel lytic phages infecting Bacillus anthracis - genomic and biological characterization.</title>
        <authorList>
            <person name="Nakonieczna A."/>
            <person name="Rutyna P."/>
            <person name="Korba M."/>
            <person name="Kwiatek M."/>
            <person name="Mizak L."/>
            <person name="Lobocka M."/>
        </authorList>
    </citation>
    <scope>NUCLEOTIDE SEQUENCE [LARGE SCALE GENOMIC DNA]</scope>
</reference>
<gene>
    <name evidence="1" type="ORF">J5a_044</name>
</gene>
<dbReference type="Proteomes" id="UP000595372">
    <property type="component" value="Genome"/>
</dbReference>
<organism evidence="1 2">
    <name type="scientific">Bacillus phage J5a</name>
    <dbReference type="NCBI Taxonomy" id="2767195"/>
    <lineage>
        <taxon>Viruses</taxon>
        <taxon>Duplodnaviria</taxon>
        <taxon>Heunggongvirae</taxon>
        <taxon>Uroviricota</taxon>
        <taxon>Caudoviricetes</taxon>
        <taxon>Wbetavirus</taxon>
        <taxon>Wbetavirus J5a</taxon>
    </lineage>
</organism>
<sequence length="56" mass="6051">MKDVKIEDLGEELKIIVDGKEIIACATPMGKVVAENLLISLDQVGAINLTIENLTK</sequence>
<evidence type="ECO:0000313" key="2">
    <source>
        <dbReference type="Proteomes" id="UP000595372"/>
    </source>
</evidence>
<keyword evidence="2" id="KW-1185">Reference proteome</keyword>
<name>A0A7S6NKK8_9CAUD</name>